<evidence type="ECO:0000256" key="7">
    <source>
        <dbReference type="SAM" id="SignalP"/>
    </source>
</evidence>
<dbReference type="OrthoDB" id="5361565at2759"/>
<evidence type="ECO:0000256" key="2">
    <source>
        <dbReference type="ARBA" id="ARBA00022692"/>
    </source>
</evidence>
<dbReference type="STRING" id="150374.A0A0N0RTM8"/>
<comment type="subcellular location">
    <subcellularLocation>
        <location evidence="1">Membrane</location>
        <topology evidence="1">Single-pass membrane protein</topology>
    </subcellularLocation>
</comment>
<dbReference type="EMBL" id="LGSR01000017">
    <property type="protein sequence ID" value="KOS20345.1"/>
    <property type="molecule type" value="Genomic_DNA"/>
</dbReference>
<dbReference type="InterPro" id="IPR051694">
    <property type="entry name" value="Immunoregulatory_rcpt-like"/>
</dbReference>
<dbReference type="GO" id="GO:0071944">
    <property type="term" value="C:cell periphery"/>
    <property type="evidence" value="ECO:0007669"/>
    <property type="project" value="UniProtKB-ARBA"/>
</dbReference>
<dbReference type="PANTHER" id="PTHR15549">
    <property type="entry name" value="PAIRED IMMUNOGLOBULIN-LIKE TYPE 2 RECEPTOR"/>
    <property type="match status" value="1"/>
</dbReference>
<feature type="domain" description="Peptidase A1" evidence="8">
    <location>
        <begin position="52"/>
        <end position="402"/>
    </location>
</feature>
<feature type="compositionally biased region" description="Polar residues" evidence="5">
    <location>
        <begin position="508"/>
        <end position="525"/>
    </location>
</feature>
<dbReference type="Gene3D" id="2.40.70.10">
    <property type="entry name" value="Acid Proteases"/>
    <property type="match status" value="1"/>
</dbReference>
<keyword evidence="7" id="KW-0732">Signal</keyword>
<evidence type="ECO:0000313" key="10">
    <source>
        <dbReference type="Proteomes" id="UP000053831"/>
    </source>
</evidence>
<keyword evidence="10" id="KW-1185">Reference proteome</keyword>
<feature type="signal peptide" evidence="7">
    <location>
        <begin position="1"/>
        <end position="28"/>
    </location>
</feature>
<dbReference type="GO" id="GO:0016020">
    <property type="term" value="C:membrane"/>
    <property type="evidence" value="ECO:0007669"/>
    <property type="project" value="UniProtKB-SubCell"/>
</dbReference>
<comment type="caution">
    <text evidence="9">The sequence shown here is derived from an EMBL/GenBank/DDBJ whole genome shotgun (WGS) entry which is preliminary data.</text>
</comment>
<feature type="chain" id="PRO_5005857586" description="Peptidase A1 domain-containing protein" evidence="7">
    <location>
        <begin position="29"/>
        <end position="561"/>
    </location>
</feature>
<sequence length="561" mass="59525">MAKLHRRREHAWRLALLLVASSLSLALADTCVPPPVSFPIVNVTLPDGNIRRGASVKVGQPPKEYSFLPNWGVNNTYLFGPDCPSEDFIHSAAACDTFRGGLYKPDASSTDAHPNASYVPAPDRFPAATYSLFTEKLTFDRFSLADVVLGRPLNVSKWDLQAYNPQHMLGLARGSTILGALSAAGRVLSSSYGFFWGLDGLGDRDQFPGSLILGGYDRAKTIGNGYTQALTPRADCPTGLMVLISDMVLNFRTGKDVSIFPGGNGGTALQACLVPELPVLIELPLDPYFSNMEKAIENEEVARSVGVDWWNVILNGSLPLYGGDLTFKLDSGLQLTIPNRQLIVPDRSINDDGAVTVNASRPVIRIDSLQSTTALSLPRIGRYFFTAAYLMSNPDAGKFTLWQANPVNDVDLVAVDASNAIVPTNSSCTPAASSGSGSGSGSGAAVTPTQDPQPAPASGLSPGAIAGIAVGAAVVLGALGLLAWWLIRRRRNNERGPEDAASAAPMASWTQGAQELGSPEQTKQGGSYAYYGHQEHPAPPPSEMPVPREHTISPGSVELEA</sequence>
<evidence type="ECO:0000313" key="9">
    <source>
        <dbReference type="EMBL" id="KOS20345.1"/>
    </source>
</evidence>
<evidence type="ECO:0000256" key="3">
    <source>
        <dbReference type="ARBA" id="ARBA00022989"/>
    </source>
</evidence>
<evidence type="ECO:0000259" key="8">
    <source>
        <dbReference type="PROSITE" id="PS51767"/>
    </source>
</evidence>
<name>A0A0N0RTM8_ESCWE</name>
<proteinExistence type="predicted"/>
<dbReference type="SUPFAM" id="SSF50630">
    <property type="entry name" value="Acid proteases"/>
    <property type="match status" value="1"/>
</dbReference>
<evidence type="ECO:0000256" key="1">
    <source>
        <dbReference type="ARBA" id="ARBA00004167"/>
    </source>
</evidence>
<organism evidence="9 10">
    <name type="scientific">Escovopsis weberi</name>
    <dbReference type="NCBI Taxonomy" id="150374"/>
    <lineage>
        <taxon>Eukaryota</taxon>
        <taxon>Fungi</taxon>
        <taxon>Dikarya</taxon>
        <taxon>Ascomycota</taxon>
        <taxon>Pezizomycotina</taxon>
        <taxon>Sordariomycetes</taxon>
        <taxon>Hypocreomycetidae</taxon>
        <taxon>Hypocreales</taxon>
        <taxon>Hypocreaceae</taxon>
        <taxon>Escovopsis</taxon>
    </lineage>
</organism>
<evidence type="ECO:0000256" key="6">
    <source>
        <dbReference type="SAM" id="Phobius"/>
    </source>
</evidence>
<protein>
    <recommendedName>
        <fullName evidence="8">Peptidase A1 domain-containing protein</fullName>
    </recommendedName>
</protein>
<dbReference type="InterPro" id="IPR021109">
    <property type="entry name" value="Peptidase_aspartic_dom_sf"/>
</dbReference>
<dbReference type="AlphaFoldDB" id="A0A0N0RTM8"/>
<dbReference type="PANTHER" id="PTHR15549:SF33">
    <property type="entry name" value="MEMBRANE PROTEIN WSC4, PUTATIVE (AFU_ORTHOLOGUE AFUA_5G09020)-RELATED"/>
    <property type="match status" value="1"/>
</dbReference>
<dbReference type="PROSITE" id="PS51767">
    <property type="entry name" value="PEPTIDASE_A1"/>
    <property type="match status" value="1"/>
</dbReference>
<feature type="region of interest" description="Disordered" evidence="5">
    <location>
        <begin position="425"/>
        <end position="458"/>
    </location>
</feature>
<keyword evidence="4 6" id="KW-0472">Membrane</keyword>
<reference evidence="9 10" key="1">
    <citation type="submission" date="2015-07" db="EMBL/GenBank/DDBJ databases">
        <title>The genome of the fungus Escovopsis weberi, a specialized disease agent of ant agriculture.</title>
        <authorList>
            <person name="de Man T.J."/>
            <person name="Stajich J.E."/>
            <person name="Kubicek C.P."/>
            <person name="Chenthamara K."/>
            <person name="Atanasova L."/>
            <person name="Druzhinina I.S."/>
            <person name="Birnbaum S."/>
            <person name="Barribeau S.M."/>
            <person name="Teiling C."/>
            <person name="Suen G."/>
            <person name="Currie C."/>
            <person name="Gerardo N.M."/>
        </authorList>
    </citation>
    <scope>NUCLEOTIDE SEQUENCE [LARGE SCALE GENOMIC DNA]</scope>
</reference>
<keyword evidence="3 6" id="KW-1133">Transmembrane helix</keyword>
<gene>
    <name evidence="9" type="ORF">ESCO_005334</name>
</gene>
<feature type="transmembrane region" description="Helical" evidence="6">
    <location>
        <begin position="464"/>
        <end position="487"/>
    </location>
</feature>
<keyword evidence="2 6" id="KW-0812">Transmembrane</keyword>
<dbReference type="InterPro" id="IPR033121">
    <property type="entry name" value="PEPTIDASE_A1"/>
</dbReference>
<feature type="region of interest" description="Disordered" evidence="5">
    <location>
        <begin position="496"/>
        <end position="561"/>
    </location>
</feature>
<evidence type="ECO:0000256" key="5">
    <source>
        <dbReference type="SAM" id="MobiDB-lite"/>
    </source>
</evidence>
<evidence type="ECO:0000256" key="4">
    <source>
        <dbReference type="ARBA" id="ARBA00023136"/>
    </source>
</evidence>
<accession>A0A0N0RTM8</accession>
<dbReference type="Proteomes" id="UP000053831">
    <property type="component" value="Unassembled WGS sequence"/>
</dbReference>